<dbReference type="InterPro" id="IPR055239">
    <property type="entry name" value="TS_C"/>
</dbReference>
<proteinExistence type="predicted"/>
<evidence type="ECO:0000256" key="2">
    <source>
        <dbReference type="SAM" id="Phobius"/>
    </source>
</evidence>
<feature type="domain" description="Trans-sialidase C-terminal" evidence="3">
    <location>
        <begin position="6"/>
        <end position="141"/>
    </location>
</feature>
<keyword evidence="5" id="KW-1185">Reference proteome</keyword>
<dbReference type="InterPro" id="IPR008377">
    <property type="entry name" value="Sialidase_trypan"/>
</dbReference>
<dbReference type="AlphaFoldDB" id="A0A422MQP6"/>
<dbReference type="Proteomes" id="UP000284403">
    <property type="component" value="Unassembled WGS sequence"/>
</dbReference>
<dbReference type="OrthoDB" id="252175at2759"/>
<dbReference type="GeneID" id="40323658"/>
<evidence type="ECO:0000313" key="5">
    <source>
        <dbReference type="Proteomes" id="UP000284403"/>
    </source>
</evidence>
<protein>
    <submittedName>
        <fullName evidence="4">Group II trans-sialidase superfamily</fullName>
    </submittedName>
</protein>
<dbReference type="RefSeq" id="XP_029223097.1">
    <property type="nucleotide sequence ID" value="XM_029376838.1"/>
</dbReference>
<feature type="transmembrane region" description="Helical" evidence="2">
    <location>
        <begin position="6"/>
        <end position="23"/>
    </location>
</feature>
<dbReference type="PRINTS" id="PR01803">
    <property type="entry name" value="TCSIALIDASE"/>
</dbReference>
<dbReference type="EMBL" id="MKKU01001410">
    <property type="protein sequence ID" value="RNE95568.1"/>
    <property type="molecule type" value="Genomic_DNA"/>
</dbReference>
<evidence type="ECO:0000259" key="3">
    <source>
        <dbReference type="Pfam" id="PF22925"/>
    </source>
</evidence>
<dbReference type="GO" id="GO:0004308">
    <property type="term" value="F:exo-alpha-sialidase activity"/>
    <property type="evidence" value="ECO:0007669"/>
    <property type="project" value="InterPro"/>
</dbReference>
<keyword evidence="2" id="KW-0472">Membrane</keyword>
<keyword evidence="2" id="KW-0812">Transmembrane</keyword>
<feature type="region of interest" description="Disordered" evidence="1">
    <location>
        <begin position="143"/>
        <end position="162"/>
    </location>
</feature>
<dbReference type="Pfam" id="PF11052">
    <property type="entry name" value="Tr-sialidase_C"/>
    <property type="match status" value="1"/>
</dbReference>
<name>A0A422MQP6_9TRYP</name>
<comment type="caution">
    <text evidence="4">The sequence shown here is derived from an EMBL/GenBank/DDBJ whole genome shotgun (WGS) entry which is preliminary data.</text>
</comment>
<keyword evidence="2" id="KW-1133">Transmembrane helix</keyword>
<accession>A0A422MQP6</accession>
<sequence>MWDYGNVYGFVNYAFTLVATVLIHQAPKGSAPLLFAGREDDDSIKFVGLAYTAEMKWETVFNGTAAAPNGSWEPGKHYQVALVLQGNKGSVYVDGELVGSSEALPTLEARNYEISHFYFGAGEGGRVAVTDVLLYNRPLSATEPKLENDTSDSGSDDSSEADSSMRADVSRVLLLLLLLGLWGFAALS</sequence>
<reference evidence="4 5" key="1">
    <citation type="journal article" date="2018" name="BMC Genomics">
        <title>Genomic comparison of Trypanosoma conorhini and Trypanosoma rangeli to Trypanosoma cruzi strains of high and low virulence.</title>
        <authorList>
            <person name="Bradwell K.R."/>
            <person name="Koparde V.N."/>
            <person name="Matveyev A.V."/>
            <person name="Serrano M.G."/>
            <person name="Alves J.M."/>
            <person name="Parikh H."/>
            <person name="Huang B."/>
            <person name="Lee V."/>
            <person name="Espinosa-Alvarez O."/>
            <person name="Ortiz P.A."/>
            <person name="Costa-Martins A.G."/>
            <person name="Teixeira M.M."/>
            <person name="Buck G.A."/>
        </authorList>
    </citation>
    <scope>NUCLEOTIDE SEQUENCE [LARGE SCALE GENOMIC DNA]</scope>
    <source>
        <strain evidence="4 5">025E</strain>
    </source>
</reference>
<gene>
    <name evidence="4" type="ORF">Tco025E_10047</name>
</gene>
<dbReference type="Gene3D" id="2.60.120.200">
    <property type="match status" value="1"/>
</dbReference>
<dbReference type="InterPro" id="IPR021287">
    <property type="entry name" value="Trans-sialidase_CS"/>
</dbReference>
<dbReference type="Pfam" id="PF22925">
    <property type="entry name" value="TS_C"/>
    <property type="match status" value="1"/>
</dbReference>
<evidence type="ECO:0000313" key="4">
    <source>
        <dbReference type="EMBL" id="RNE95568.1"/>
    </source>
</evidence>
<organism evidence="4 5">
    <name type="scientific">Trypanosoma conorhini</name>
    <dbReference type="NCBI Taxonomy" id="83891"/>
    <lineage>
        <taxon>Eukaryota</taxon>
        <taxon>Discoba</taxon>
        <taxon>Euglenozoa</taxon>
        <taxon>Kinetoplastea</taxon>
        <taxon>Metakinetoplastina</taxon>
        <taxon>Trypanosomatida</taxon>
        <taxon>Trypanosomatidae</taxon>
        <taxon>Trypanosoma</taxon>
    </lineage>
</organism>
<dbReference type="InterPro" id="IPR013320">
    <property type="entry name" value="ConA-like_dom_sf"/>
</dbReference>
<evidence type="ECO:0000256" key="1">
    <source>
        <dbReference type="SAM" id="MobiDB-lite"/>
    </source>
</evidence>
<dbReference type="SUPFAM" id="SSF49899">
    <property type="entry name" value="Concanavalin A-like lectins/glucanases"/>
    <property type="match status" value="1"/>
</dbReference>